<dbReference type="Gene3D" id="3.30.1490.40">
    <property type="match status" value="1"/>
</dbReference>
<dbReference type="SMART" id="SM00444">
    <property type="entry name" value="GYF"/>
    <property type="match status" value="1"/>
</dbReference>
<dbReference type="InterPro" id="IPR035445">
    <property type="entry name" value="GYF-like_dom_sf"/>
</dbReference>
<name>A0AAV5KLE5_9ROSI</name>
<dbReference type="AlphaFoldDB" id="A0AAV5KLE5"/>
<comment type="caution">
    <text evidence="2">The sequence shown here is derived from an EMBL/GenBank/DDBJ whole genome shotgun (WGS) entry which is preliminary data.</text>
</comment>
<proteinExistence type="predicted"/>
<reference evidence="2 3" key="1">
    <citation type="journal article" date="2021" name="Commun. Biol.">
        <title>The genome of Shorea leprosula (Dipterocarpaceae) highlights the ecological relevance of drought in aseasonal tropical rainforests.</title>
        <authorList>
            <person name="Ng K.K.S."/>
            <person name="Kobayashi M.J."/>
            <person name="Fawcett J.A."/>
            <person name="Hatakeyama M."/>
            <person name="Paape T."/>
            <person name="Ng C.H."/>
            <person name="Ang C.C."/>
            <person name="Tnah L.H."/>
            <person name="Lee C.T."/>
            <person name="Nishiyama T."/>
            <person name="Sese J."/>
            <person name="O'Brien M.J."/>
            <person name="Copetti D."/>
            <person name="Mohd Noor M.I."/>
            <person name="Ong R.C."/>
            <person name="Putra M."/>
            <person name="Sireger I.Z."/>
            <person name="Indrioko S."/>
            <person name="Kosugi Y."/>
            <person name="Izuno A."/>
            <person name="Isagi Y."/>
            <person name="Lee S.L."/>
            <person name="Shimizu K.K."/>
        </authorList>
    </citation>
    <scope>NUCLEOTIDE SEQUENCE [LARGE SCALE GENOMIC DNA]</scope>
    <source>
        <strain evidence="2">214</strain>
    </source>
</reference>
<dbReference type="Pfam" id="PF02213">
    <property type="entry name" value="GYF"/>
    <property type="match status" value="1"/>
</dbReference>
<dbReference type="SUPFAM" id="SSF55277">
    <property type="entry name" value="GYF domain"/>
    <property type="match status" value="1"/>
</dbReference>
<feature type="domain" description="GYF" evidence="1">
    <location>
        <begin position="211"/>
        <end position="265"/>
    </location>
</feature>
<dbReference type="InterPro" id="IPR003169">
    <property type="entry name" value="GYF"/>
</dbReference>
<dbReference type="PANTHER" id="PTHR46851:SF11">
    <property type="entry name" value="GYF DOMAIN-CONTAINING PROTEIN"/>
    <property type="match status" value="1"/>
</dbReference>
<sequence length="270" mass="30743">MAYTLLEYLEKKQMLQTPEEQTRLLHEVPMVIADELEPEAVPHDLPNEKDGDDGSPISTITGISDIPSGNALNAAENQVYLAAVPPCTDSFGSSHDAVQQLKQPRDINIEKNKIQLLNFQQNRKVVLENEKVPEPESIFHRQVVESTQLLNVQEKKMIVGNRKVSEPESILDRQVIELSDDDEEHRDPRVVRIHFGNPSGVQIQVQNDIEDLLWHYVDPQGDIQGPFSLPALKRWKDADFFPDDFKVWKKGQSPIDAVLLTDLLRQMFPL</sequence>
<accession>A0AAV5KLE5</accession>
<evidence type="ECO:0000313" key="2">
    <source>
        <dbReference type="EMBL" id="GKV25431.1"/>
    </source>
</evidence>
<gene>
    <name evidence="2" type="ORF">SLEP1_g34871</name>
</gene>
<protein>
    <recommendedName>
        <fullName evidence="1">GYF domain-containing protein</fullName>
    </recommendedName>
</protein>
<dbReference type="PANTHER" id="PTHR46851">
    <property type="entry name" value="OS01G0884500 PROTEIN"/>
    <property type="match status" value="1"/>
</dbReference>
<evidence type="ECO:0000259" key="1">
    <source>
        <dbReference type="PROSITE" id="PS50829"/>
    </source>
</evidence>
<evidence type="ECO:0000313" key="3">
    <source>
        <dbReference type="Proteomes" id="UP001054252"/>
    </source>
</evidence>
<dbReference type="PROSITE" id="PS50829">
    <property type="entry name" value="GYF"/>
    <property type="match status" value="1"/>
</dbReference>
<organism evidence="2 3">
    <name type="scientific">Rubroshorea leprosula</name>
    <dbReference type="NCBI Taxonomy" id="152421"/>
    <lineage>
        <taxon>Eukaryota</taxon>
        <taxon>Viridiplantae</taxon>
        <taxon>Streptophyta</taxon>
        <taxon>Embryophyta</taxon>
        <taxon>Tracheophyta</taxon>
        <taxon>Spermatophyta</taxon>
        <taxon>Magnoliopsida</taxon>
        <taxon>eudicotyledons</taxon>
        <taxon>Gunneridae</taxon>
        <taxon>Pentapetalae</taxon>
        <taxon>rosids</taxon>
        <taxon>malvids</taxon>
        <taxon>Malvales</taxon>
        <taxon>Dipterocarpaceae</taxon>
        <taxon>Rubroshorea</taxon>
    </lineage>
</organism>
<dbReference type="Proteomes" id="UP001054252">
    <property type="component" value="Unassembled WGS sequence"/>
</dbReference>
<dbReference type="EMBL" id="BPVZ01000069">
    <property type="protein sequence ID" value="GKV25431.1"/>
    <property type="molecule type" value="Genomic_DNA"/>
</dbReference>
<dbReference type="InterPro" id="IPR045894">
    <property type="entry name" value="At5g08430-like"/>
</dbReference>
<keyword evidence="3" id="KW-1185">Reference proteome</keyword>